<keyword evidence="3" id="KW-1185">Reference proteome</keyword>
<proteinExistence type="predicted"/>
<dbReference type="RefSeq" id="WP_177216864.1">
    <property type="nucleotide sequence ID" value="NZ_FOVM01000012.1"/>
</dbReference>
<evidence type="ECO:0000313" key="3">
    <source>
        <dbReference type="Proteomes" id="UP000198867"/>
    </source>
</evidence>
<evidence type="ECO:0000313" key="2">
    <source>
        <dbReference type="EMBL" id="SFO04959.1"/>
    </source>
</evidence>
<dbReference type="EMBL" id="FOVM01000012">
    <property type="protein sequence ID" value="SFO04959.1"/>
    <property type="molecule type" value="Genomic_DNA"/>
</dbReference>
<organism evidence="2 3">
    <name type="scientific">Mycetocola miduiensis</name>
    <dbReference type="NCBI Taxonomy" id="995034"/>
    <lineage>
        <taxon>Bacteria</taxon>
        <taxon>Bacillati</taxon>
        <taxon>Actinomycetota</taxon>
        <taxon>Actinomycetes</taxon>
        <taxon>Micrococcales</taxon>
        <taxon>Microbacteriaceae</taxon>
        <taxon>Mycetocola</taxon>
    </lineage>
</organism>
<name>A0A1I5E0G2_9MICO</name>
<dbReference type="AlphaFoldDB" id="A0A1I5E0G2"/>
<accession>A0A1I5E0G2</accession>
<gene>
    <name evidence="2" type="ORF">SAMN05216219_3209</name>
</gene>
<protein>
    <submittedName>
        <fullName evidence="2">Uncharacterized protein</fullName>
    </submittedName>
</protein>
<sequence length="56" mass="6256">MMLLLILLLASVVYATIATVVELRRDGFRRLPERRFGPAGTENSDSFGRSLMAGMR</sequence>
<evidence type="ECO:0000256" key="1">
    <source>
        <dbReference type="SAM" id="MobiDB-lite"/>
    </source>
</evidence>
<dbReference type="Proteomes" id="UP000198867">
    <property type="component" value="Unassembled WGS sequence"/>
</dbReference>
<feature type="region of interest" description="Disordered" evidence="1">
    <location>
        <begin position="34"/>
        <end position="56"/>
    </location>
</feature>
<reference evidence="3" key="1">
    <citation type="submission" date="2016-10" db="EMBL/GenBank/DDBJ databases">
        <authorList>
            <person name="Varghese N."/>
            <person name="Submissions S."/>
        </authorList>
    </citation>
    <scope>NUCLEOTIDE SEQUENCE [LARGE SCALE GENOMIC DNA]</scope>
    <source>
        <strain evidence="3">CGMCC 1.11101</strain>
    </source>
</reference>
<dbReference type="STRING" id="995034.SAMN05216219_3209"/>